<dbReference type="InterPro" id="IPR036259">
    <property type="entry name" value="MFS_trans_sf"/>
</dbReference>
<gene>
    <name evidence="22" type="ORF">DFQ27_006254</name>
</gene>
<feature type="transmembrane region" description="Helical" evidence="20">
    <location>
        <begin position="254"/>
        <end position="275"/>
    </location>
</feature>
<comment type="catalytic activity">
    <reaction evidence="9">
        <text>L-arginyl-L-alpha-amino acid(out) = L-arginyl-L-alpha-amino acid(in)</text>
        <dbReference type="Rhea" id="RHEA:79371"/>
        <dbReference type="ChEBI" id="CHEBI:84315"/>
    </reaction>
</comment>
<evidence type="ECO:0000256" key="12">
    <source>
        <dbReference type="ARBA" id="ARBA00044912"/>
    </source>
</evidence>
<evidence type="ECO:0000256" key="11">
    <source>
        <dbReference type="ARBA" id="ARBA00044903"/>
    </source>
</evidence>
<feature type="transmembrane region" description="Helical" evidence="20">
    <location>
        <begin position="160"/>
        <end position="179"/>
    </location>
</feature>
<dbReference type="PROSITE" id="PS50850">
    <property type="entry name" value="MFS"/>
    <property type="match status" value="1"/>
</dbReference>
<feature type="region of interest" description="Disordered" evidence="19">
    <location>
        <begin position="1"/>
        <end position="84"/>
    </location>
</feature>
<dbReference type="Proteomes" id="UP000807716">
    <property type="component" value="Unassembled WGS sequence"/>
</dbReference>
<feature type="transmembrane region" description="Helical" evidence="20">
    <location>
        <begin position="377"/>
        <end position="400"/>
    </location>
</feature>
<dbReference type="GO" id="GO:0016020">
    <property type="term" value="C:membrane"/>
    <property type="evidence" value="ECO:0007669"/>
    <property type="project" value="UniProtKB-SubCell"/>
</dbReference>
<evidence type="ECO:0000256" key="4">
    <source>
        <dbReference type="ARBA" id="ARBA00044881"/>
    </source>
</evidence>
<dbReference type="EMBL" id="JAAAJB010000046">
    <property type="protein sequence ID" value="KAG0268616.1"/>
    <property type="molecule type" value="Genomic_DNA"/>
</dbReference>
<dbReference type="OrthoDB" id="424834at2759"/>
<evidence type="ECO:0000256" key="16">
    <source>
        <dbReference type="ARBA" id="ARBA00045018"/>
    </source>
</evidence>
<keyword evidence="20" id="KW-1133">Transmembrane helix</keyword>
<feature type="compositionally biased region" description="Polar residues" evidence="19">
    <location>
        <begin position="18"/>
        <end position="29"/>
    </location>
</feature>
<feature type="compositionally biased region" description="Basic and acidic residues" evidence="19">
    <location>
        <begin position="33"/>
        <end position="55"/>
    </location>
</feature>
<comment type="catalytic activity">
    <reaction evidence="14">
        <text>L-lysyl-glycine(out) = L-lysyl-glycine(in)</text>
        <dbReference type="Rhea" id="RHEA:79407"/>
        <dbReference type="ChEBI" id="CHEBI:191202"/>
    </reaction>
</comment>
<evidence type="ECO:0000256" key="18">
    <source>
        <dbReference type="ARBA" id="ARBA00046376"/>
    </source>
</evidence>
<feature type="transmembrane region" description="Helical" evidence="20">
    <location>
        <begin position="346"/>
        <end position="365"/>
    </location>
</feature>
<feature type="transmembrane region" description="Helical" evidence="20">
    <location>
        <begin position="406"/>
        <end position="429"/>
    </location>
</feature>
<accession>A0A9P6UC77</accession>
<evidence type="ECO:0000256" key="19">
    <source>
        <dbReference type="SAM" id="MobiDB-lite"/>
    </source>
</evidence>
<evidence type="ECO:0000256" key="20">
    <source>
        <dbReference type="SAM" id="Phobius"/>
    </source>
</evidence>
<organism evidence="22 23">
    <name type="scientific">Actinomortierella ambigua</name>
    <dbReference type="NCBI Taxonomy" id="1343610"/>
    <lineage>
        <taxon>Eukaryota</taxon>
        <taxon>Fungi</taxon>
        <taxon>Fungi incertae sedis</taxon>
        <taxon>Mucoromycota</taxon>
        <taxon>Mortierellomycotina</taxon>
        <taxon>Mortierellomycetes</taxon>
        <taxon>Mortierellales</taxon>
        <taxon>Mortierellaceae</taxon>
        <taxon>Actinomortierella</taxon>
    </lineage>
</organism>
<comment type="catalytic activity">
    <reaction evidence="11">
        <text>L-arginyl-glycine(out) = L-arginyl-glycine(in)</text>
        <dbReference type="Rhea" id="RHEA:79391"/>
        <dbReference type="ChEBI" id="CHEBI:229955"/>
    </reaction>
</comment>
<comment type="caution">
    <text evidence="22">The sequence shown here is derived from an EMBL/GenBank/DDBJ whole genome shotgun (WGS) entry which is preliminary data.</text>
</comment>
<feature type="transmembrane region" description="Helical" evidence="20">
    <location>
        <begin position="131"/>
        <end position="151"/>
    </location>
</feature>
<feature type="transmembrane region" description="Helical" evidence="20">
    <location>
        <begin position="89"/>
        <end position="111"/>
    </location>
</feature>
<dbReference type="SUPFAM" id="SSF103473">
    <property type="entry name" value="MFS general substrate transporter"/>
    <property type="match status" value="1"/>
</dbReference>
<keyword evidence="20" id="KW-0472">Membrane</keyword>
<keyword evidence="20" id="KW-0812">Transmembrane</keyword>
<dbReference type="InterPro" id="IPR052187">
    <property type="entry name" value="MFSD1"/>
</dbReference>
<feature type="region of interest" description="Disordered" evidence="19">
    <location>
        <begin position="546"/>
        <end position="628"/>
    </location>
</feature>
<evidence type="ECO:0000256" key="14">
    <source>
        <dbReference type="ARBA" id="ARBA00044924"/>
    </source>
</evidence>
<evidence type="ECO:0000256" key="10">
    <source>
        <dbReference type="ARBA" id="ARBA00044900"/>
    </source>
</evidence>
<dbReference type="Pfam" id="PF07690">
    <property type="entry name" value="MFS_1"/>
    <property type="match status" value="1"/>
</dbReference>
<protein>
    <recommendedName>
        <fullName evidence="15">Lysosomal dipeptide transporter MFSD1</fullName>
    </recommendedName>
    <alternativeName>
        <fullName evidence="16">Major facilitator superfamily domain-containing protein 1</fullName>
    </alternativeName>
</protein>
<keyword evidence="23" id="KW-1185">Reference proteome</keyword>
<proteinExistence type="predicted"/>
<feature type="transmembrane region" description="Helical" evidence="20">
    <location>
        <begin position="304"/>
        <end position="326"/>
    </location>
</feature>
<evidence type="ECO:0000256" key="15">
    <source>
        <dbReference type="ARBA" id="ARBA00044985"/>
    </source>
</evidence>
<comment type="catalytic activity">
    <reaction evidence="4">
        <text>L-alpha-aminoacyl-L-arginine(out) = L-alpha-aminoacyl-L-arginine(in)</text>
        <dbReference type="Rhea" id="RHEA:79367"/>
        <dbReference type="ChEBI" id="CHEBI:229968"/>
    </reaction>
</comment>
<evidence type="ECO:0000256" key="5">
    <source>
        <dbReference type="ARBA" id="ARBA00044884"/>
    </source>
</evidence>
<feature type="transmembrane region" description="Helical" evidence="20">
    <location>
        <begin position="507"/>
        <end position="527"/>
    </location>
</feature>
<sequence length="779" mass="86684">MAAHVYQPLKEDPPLGEGSTSPVATTTDPFRTGQRDLVSRIDAADASRLLHPESHYDDDDHDNRVDTIPSRRGRSQGSANKKEREKSTAAWAAFFTAALLGVSTHFTAHTVGPLKDVLKDHMGITNTQFSLLQSSLTLFPTVVPLIGGLLVERYGTGPSSIVFSTVVVLAQVVVVLGCWVRSVKVMIIGFCLFGIGAGPITIIQETMWVRYFKNKSLALVLALGLTTGKLAGFLALAGAYPLSTLPPFGFVTPFLVSLIIACVAWVMNILFLFMVKKPDEDARTVARITILLKAKRTSIGWREVYSFSSMFWTLLTMSFLFGASWNPFMHQASSIVKHRYDLSDKVAAWDASITLAVPLIVYPFLGTFIDSVGKRAWLLLVTALLLIGTHLLILIPYNVIPVLPSIPMLLFALSLAIGTLSIVTTMPILTRHVPTGLGLHRSIDNIGATLVGTLAGMMQDFGRSDNDGDDSRSITQQIEDALEKWYHHIFPAVEKTLETQDREEMRILGMFLTVAILAAIAASIFVWGDRHWTDGENGNTATGLVNAVYKRGRPQPADADEEGEEEEDDDDDDDSDADGFDRRGSNGRWQRQRRRQQQQQRQSPGRRRKTRRSHDILEAMMGEPIFDLEDEPDAEEVSMIELSQQHPPALTTTLSASGRKESIEQQHLSFARTQSGPSQRQARRHSNAAEDIQSEDEDIEDANEDEDDEEEDVDVTGPMLPGYRAGFEELERRYSVRIDNGEHAKVDPAKRRQAHFWIMFWTSLLVTSWTVFGIGMMMR</sequence>
<comment type="catalytic activity">
    <reaction evidence="3">
        <text>L-histidyl-glycine(out) = L-histidyl-glycine(in)</text>
        <dbReference type="Rhea" id="RHEA:79395"/>
        <dbReference type="ChEBI" id="CHEBI:229957"/>
    </reaction>
</comment>
<comment type="catalytic activity">
    <reaction evidence="6">
        <text>L-lysyl-L-alpha-amino acid(out) = L-lysyl-L-alpha-amino acid(in)</text>
        <dbReference type="Rhea" id="RHEA:79387"/>
        <dbReference type="ChEBI" id="CHEBI:229965"/>
    </reaction>
</comment>
<feature type="transmembrane region" description="Helical" evidence="20">
    <location>
        <begin position="185"/>
        <end position="204"/>
    </location>
</feature>
<name>A0A9P6UC77_9FUNG</name>
<dbReference type="InterPro" id="IPR020846">
    <property type="entry name" value="MFS_dom"/>
</dbReference>
<dbReference type="AlphaFoldDB" id="A0A9P6UC77"/>
<evidence type="ECO:0000256" key="17">
    <source>
        <dbReference type="ARBA" id="ARBA00045709"/>
    </source>
</evidence>
<evidence type="ECO:0000313" key="22">
    <source>
        <dbReference type="EMBL" id="KAG0268616.1"/>
    </source>
</evidence>
<evidence type="ECO:0000256" key="9">
    <source>
        <dbReference type="ARBA" id="ARBA00044899"/>
    </source>
</evidence>
<evidence type="ECO:0000256" key="1">
    <source>
        <dbReference type="ARBA" id="ARBA00004141"/>
    </source>
</evidence>
<comment type="catalytic activity">
    <reaction evidence="8">
        <text>L-aspartyl-L-lysine(out) = L-aspartyl-L-lysine(in)</text>
        <dbReference type="Rhea" id="RHEA:79411"/>
        <dbReference type="ChEBI" id="CHEBI:229953"/>
    </reaction>
</comment>
<feature type="compositionally biased region" description="Acidic residues" evidence="19">
    <location>
        <begin position="692"/>
        <end position="714"/>
    </location>
</feature>
<reference evidence="22" key="1">
    <citation type="journal article" date="2020" name="Fungal Divers.">
        <title>Resolving the Mortierellaceae phylogeny through synthesis of multi-gene phylogenetics and phylogenomics.</title>
        <authorList>
            <person name="Vandepol N."/>
            <person name="Liber J."/>
            <person name="Desiro A."/>
            <person name="Na H."/>
            <person name="Kennedy M."/>
            <person name="Barry K."/>
            <person name="Grigoriev I.V."/>
            <person name="Miller A.N."/>
            <person name="O'Donnell K."/>
            <person name="Stajich J.E."/>
            <person name="Bonito G."/>
        </authorList>
    </citation>
    <scope>NUCLEOTIDE SEQUENCE</scope>
    <source>
        <strain evidence="22">BC1065</strain>
    </source>
</reference>
<dbReference type="PANTHER" id="PTHR23512">
    <property type="entry name" value="MAJOR FACILITATOR SUPERFAMILY DOMAIN-CONTAINING PROTEIN 1"/>
    <property type="match status" value="1"/>
</dbReference>
<feature type="transmembrane region" description="Helical" evidence="20">
    <location>
        <begin position="216"/>
        <end position="242"/>
    </location>
</feature>
<evidence type="ECO:0000313" key="23">
    <source>
        <dbReference type="Proteomes" id="UP000807716"/>
    </source>
</evidence>
<dbReference type="GO" id="GO:0022857">
    <property type="term" value="F:transmembrane transporter activity"/>
    <property type="evidence" value="ECO:0007669"/>
    <property type="project" value="InterPro"/>
</dbReference>
<comment type="catalytic activity">
    <reaction evidence="12">
        <text>L-histidyl-L-alpha-amino acid(out) = L-histidyl-L-alpha-amino acid(in)</text>
        <dbReference type="Rhea" id="RHEA:79379"/>
        <dbReference type="ChEBI" id="CHEBI:229964"/>
    </reaction>
</comment>
<comment type="subunit">
    <text evidence="18">Homodimer. Interacts with lysosomal protein GLMP (via lumenal domain); the interaction starts while both proteins are still in the endoplasmic reticulum and is required for stabilization of MFSD1 in lysosomes but has no direct effect on its targeting to lysosomes or transporter activity.</text>
</comment>
<evidence type="ECO:0000256" key="2">
    <source>
        <dbReference type="ARBA" id="ARBA00044876"/>
    </source>
</evidence>
<evidence type="ECO:0000256" key="7">
    <source>
        <dbReference type="ARBA" id="ARBA00044893"/>
    </source>
</evidence>
<comment type="subcellular location">
    <subcellularLocation>
        <location evidence="1">Membrane</location>
        <topology evidence="1">Multi-pass membrane protein</topology>
    </subcellularLocation>
</comment>
<dbReference type="PANTHER" id="PTHR23512:SF12">
    <property type="entry name" value="TRANSPORTER, PUTATIVE (AFU_ORTHOLOGUE AFUA_4G00260)-RELATED"/>
    <property type="match status" value="1"/>
</dbReference>
<feature type="compositionally biased region" description="Acidic residues" evidence="19">
    <location>
        <begin position="558"/>
        <end position="578"/>
    </location>
</feature>
<dbReference type="Gene3D" id="1.20.1250.20">
    <property type="entry name" value="MFS general substrate transporter like domains"/>
    <property type="match status" value="2"/>
</dbReference>
<comment type="catalytic activity">
    <reaction evidence="10">
        <text>L-lysyl-L-lysine(out) = L-lysyl-L-lysine(in)</text>
        <dbReference type="Rhea" id="RHEA:79403"/>
        <dbReference type="ChEBI" id="CHEBI:229956"/>
    </reaction>
</comment>
<comment type="catalytic activity">
    <reaction evidence="7">
        <text>L-alpha-aminoacyl-L-lysine(out) = L-alpha-aminoacyl-L-lysine(in)</text>
        <dbReference type="Rhea" id="RHEA:79383"/>
        <dbReference type="ChEBI" id="CHEBI:229966"/>
    </reaction>
</comment>
<evidence type="ECO:0000256" key="3">
    <source>
        <dbReference type="ARBA" id="ARBA00044878"/>
    </source>
</evidence>
<evidence type="ECO:0000256" key="6">
    <source>
        <dbReference type="ARBA" id="ARBA00044891"/>
    </source>
</evidence>
<evidence type="ECO:0000256" key="8">
    <source>
        <dbReference type="ARBA" id="ARBA00044898"/>
    </source>
</evidence>
<feature type="region of interest" description="Disordered" evidence="19">
    <location>
        <begin position="670"/>
        <end position="722"/>
    </location>
</feature>
<comment type="function">
    <text evidence="17">Lysosomal dipeptide uniporter that selectively exports lysine, arginine or histidine-containing dipeptides with a net positive charge from the lysosome lumen into the cytosol. Could play a role in a specific type of protein O-glycosylation indirectly regulating macrophages migration and tissue invasion. Also essential for liver homeostasis.</text>
</comment>
<feature type="transmembrane region" description="Helical" evidence="20">
    <location>
        <begin position="756"/>
        <end position="778"/>
    </location>
</feature>
<evidence type="ECO:0000256" key="13">
    <source>
        <dbReference type="ARBA" id="ARBA00044919"/>
    </source>
</evidence>
<feature type="compositionally biased region" description="Polar residues" evidence="19">
    <location>
        <begin position="670"/>
        <end position="680"/>
    </location>
</feature>
<comment type="catalytic activity">
    <reaction evidence="13">
        <text>L-alanyl-L-lysine(out) = L-alanyl-L-lysine(in)</text>
        <dbReference type="Rhea" id="RHEA:79415"/>
        <dbReference type="ChEBI" id="CHEBI:192470"/>
    </reaction>
</comment>
<feature type="domain" description="Major facilitator superfamily (MFS) profile" evidence="21">
    <location>
        <begin position="93"/>
        <end position="530"/>
    </location>
</feature>
<evidence type="ECO:0000259" key="21">
    <source>
        <dbReference type="PROSITE" id="PS50850"/>
    </source>
</evidence>
<comment type="catalytic activity">
    <reaction evidence="5">
        <text>L-alpha-aminoacyl-L-histidine(out) = L-alpha-aminoacyl-L-histidine(in)</text>
        <dbReference type="Rhea" id="RHEA:79375"/>
        <dbReference type="ChEBI" id="CHEBI:229967"/>
    </reaction>
</comment>
<comment type="catalytic activity">
    <reaction evidence="2">
        <text>L-lysyl-L-alanine(out) = L-lysyl-L-alanine(in)</text>
        <dbReference type="Rhea" id="RHEA:79399"/>
        <dbReference type="ChEBI" id="CHEBI:229954"/>
    </reaction>
</comment>
<dbReference type="InterPro" id="IPR011701">
    <property type="entry name" value="MFS"/>
</dbReference>